<keyword evidence="1" id="KW-0472">Membrane</keyword>
<gene>
    <name evidence="2" type="ORF">CO726_16130</name>
</gene>
<evidence type="ECO:0000313" key="2">
    <source>
        <dbReference type="EMBL" id="PIE94360.1"/>
    </source>
</evidence>
<accession>A0A2G6QDB8</accession>
<feature type="transmembrane region" description="Helical" evidence="1">
    <location>
        <begin position="20"/>
        <end position="42"/>
    </location>
</feature>
<reference evidence="2 3" key="1">
    <citation type="submission" date="2017-09" db="EMBL/GenBank/DDBJ databases">
        <title>Biocontrol bacteria screening and application from spent mushroom substrate.</title>
        <authorList>
            <person name="Sun X."/>
        </authorList>
    </citation>
    <scope>NUCLEOTIDE SEQUENCE [LARGE SCALE GENOMIC DNA]</scope>
    <source>
        <strain evidence="2 3">100374</strain>
    </source>
</reference>
<dbReference type="AlphaFoldDB" id="A0A2G6QDB8"/>
<evidence type="ECO:0000256" key="1">
    <source>
        <dbReference type="SAM" id="Phobius"/>
    </source>
</evidence>
<keyword evidence="1" id="KW-0812">Transmembrane</keyword>
<proteinExistence type="predicted"/>
<dbReference type="EMBL" id="NWUW01000010">
    <property type="protein sequence ID" value="PIE94360.1"/>
    <property type="molecule type" value="Genomic_DNA"/>
</dbReference>
<name>A0A2G6QDB8_9BACI</name>
<organism evidence="2 3">
    <name type="scientific">Bacillus fungorum</name>
    <dbReference type="NCBI Taxonomy" id="2039284"/>
    <lineage>
        <taxon>Bacteria</taxon>
        <taxon>Bacillati</taxon>
        <taxon>Bacillota</taxon>
        <taxon>Bacilli</taxon>
        <taxon>Bacillales</taxon>
        <taxon>Bacillaceae</taxon>
        <taxon>Bacillus</taxon>
    </lineage>
</organism>
<comment type="caution">
    <text evidence="2">The sequence shown here is derived from an EMBL/GenBank/DDBJ whole genome shotgun (WGS) entry which is preliminary data.</text>
</comment>
<dbReference type="Proteomes" id="UP000228484">
    <property type="component" value="Unassembled WGS sequence"/>
</dbReference>
<protein>
    <submittedName>
        <fullName evidence="2">Uncharacterized protein</fullName>
    </submittedName>
</protein>
<sequence length="66" mass="7578">MYGFGFFFTIFRDGIEMFGLIMFSGIFLGLVFLLATGSIIYFKQLTEAHADCDKVFRFLLAKMRCA</sequence>
<evidence type="ECO:0000313" key="3">
    <source>
        <dbReference type="Proteomes" id="UP000228484"/>
    </source>
</evidence>
<keyword evidence="1" id="KW-1133">Transmembrane helix</keyword>
<keyword evidence="3" id="KW-1185">Reference proteome</keyword>